<sequence length="260" mass="27935">MDLGMQDKAVLITGGVQGIGLEVARELAHAGARLMLADVNVSAGQAAVAELGARTQVSFVEVDLTQPQSVQAMVEATMKTYGRIDGFVNCAAILDDKTFEESSPADWKRMLDVCLLGPMYCLHALLPIMKTQQSGRIVCFSSDSARGGQARLSYYAAAKAGVTALIKSIAQEMGPSGITANIVSPGATNTPLRMKREEAMRAQMGEEKYQRRVQTVQKMYPLRRIGEPGDIAPMVAFLLSDRAAWMTGQVVSINGGFTMV</sequence>
<dbReference type="EMBL" id="CP049989">
    <property type="protein sequence ID" value="QIM53189.1"/>
    <property type="molecule type" value="Genomic_DNA"/>
</dbReference>
<dbReference type="SMART" id="SM00822">
    <property type="entry name" value="PKS_KR"/>
    <property type="match status" value="1"/>
</dbReference>
<proteinExistence type="inferred from homology"/>
<dbReference type="Proteomes" id="UP000503162">
    <property type="component" value="Chromosome"/>
</dbReference>
<dbReference type="PANTHER" id="PTHR42760:SF40">
    <property type="entry name" value="3-OXOACYL-[ACYL-CARRIER-PROTEIN] REDUCTASE, CHLOROPLASTIC"/>
    <property type="match status" value="1"/>
</dbReference>
<dbReference type="GO" id="GO:0016616">
    <property type="term" value="F:oxidoreductase activity, acting on the CH-OH group of donors, NAD or NADP as acceptor"/>
    <property type="evidence" value="ECO:0007669"/>
    <property type="project" value="TreeGrafter"/>
</dbReference>
<dbReference type="PRINTS" id="PR00081">
    <property type="entry name" value="GDHRDH"/>
</dbReference>
<dbReference type="Gene3D" id="3.40.50.720">
    <property type="entry name" value="NAD(P)-binding Rossmann-like Domain"/>
    <property type="match status" value="1"/>
</dbReference>
<dbReference type="PRINTS" id="PR00080">
    <property type="entry name" value="SDRFAMILY"/>
</dbReference>
<dbReference type="CDD" id="cd05233">
    <property type="entry name" value="SDR_c"/>
    <property type="match status" value="1"/>
</dbReference>
<organism evidence="3 4">
    <name type="scientific">Hydrogenophaga crocea</name>
    <dbReference type="NCBI Taxonomy" id="2716225"/>
    <lineage>
        <taxon>Bacteria</taxon>
        <taxon>Pseudomonadati</taxon>
        <taxon>Pseudomonadota</taxon>
        <taxon>Betaproteobacteria</taxon>
        <taxon>Burkholderiales</taxon>
        <taxon>Comamonadaceae</taxon>
        <taxon>Hydrogenophaga</taxon>
    </lineage>
</organism>
<dbReference type="KEGG" id="hcz:G9Q37_14030"/>
<dbReference type="InterPro" id="IPR002347">
    <property type="entry name" value="SDR_fam"/>
</dbReference>
<feature type="domain" description="Ketoreductase" evidence="2">
    <location>
        <begin position="8"/>
        <end position="188"/>
    </location>
</feature>
<accession>A0A6G8IJ98</accession>
<evidence type="ECO:0000256" key="1">
    <source>
        <dbReference type="ARBA" id="ARBA00006484"/>
    </source>
</evidence>
<dbReference type="RefSeq" id="WP_166228018.1">
    <property type="nucleotide sequence ID" value="NZ_CP049989.1"/>
</dbReference>
<dbReference type="InterPro" id="IPR036291">
    <property type="entry name" value="NAD(P)-bd_dom_sf"/>
</dbReference>
<dbReference type="GO" id="GO:0030497">
    <property type="term" value="P:fatty acid elongation"/>
    <property type="evidence" value="ECO:0007669"/>
    <property type="project" value="TreeGrafter"/>
</dbReference>
<dbReference type="AlphaFoldDB" id="A0A6G8IJ98"/>
<dbReference type="SUPFAM" id="SSF51735">
    <property type="entry name" value="NAD(P)-binding Rossmann-fold domains"/>
    <property type="match status" value="1"/>
</dbReference>
<keyword evidence="4" id="KW-1185">Reference proteome</keyword>
<evidence type="ECO:0000259" key="2">
    <source>
        <dbReference type="SMART" id="SM00822"/>
    </source>
</evidence>
<evidence type="ECO:0000313" key="4">
    <source>
        <dbReference type="Proteomes" id="UP000503162"/>
    </source>
</evidence>
<comment type="similarity">
    <text evidence="1">Belongs to the short-chain dehydrogenases/reductases (SDR) family.</text>
</comment>
<reference evidence="3 4" key="1">
    <citation type="submission" date="2020-03" db="EMBL/GenBank/DDBJ databases">
        <title>Hydrogenophaga sp. nov. isolated from cyanobacterial mat.</title>
        <authorList>
            <person name="Thorat V."/>
            <person name="Kirdat K."/>
            <person name="Tiwarekar B."/>
            <person name="Costa E.D."/>
            <person name="Yadav A."/>
        </authorList>
    </citation>
    <scope>NUCLEOTIDE SEQUENCE [LARGE SCALE GENOMIC DNA]</scope>
    <source>
        <strain evidence="3 4">BA0156</strain>
    </source>
</reference>
<dbReference type="PROSITE" id="PS00061">
    <property type="entry name" value="ADH_SHORT"/>
    <property type="match status" value="1"/>
</dbReference>
<dbReference type="Pfam" id="PF13561">
    <property type="entry name" value="adh_short_C2"/>
    <property type="match status" value="1"/>
</dbReference>
<dbReference type="FunFam" id="3.40.50.720:FF:000084">
    <property type="entry name" value="Short-chain dehydrogenase reductase"/>
    <property type="match status" value="1"/>
</dbReference>
<gene>
    <name evidence="3" type="ORF">G9Q37_14030</name>
</gene>
<dbReference type="PANTHER" id="PTHR42760">
    <property type="entry name" value="SHORT-CHAIN DEHYDROGENASES/REDUCTASES FAMILY MEMBER"/>
    <property type="match status" value="1"/>
</dbReference>
<name>A0A6G8IJ98_9BURK</name>
<protein>
    <submittedName>
        <fullName evidence="3">SDR family oxidoreductase</fullName>
    </submittedName>
</protein>
<evidence type="ECO:0000313" key="3">
    <source>
        <dbReference type="EMBL" id="QIM53189.1"/>
    </source>
</evidence>
<dbReference type="InterPro" id="IPR057326">
    <property type="entry name" value="KR_dom"/>
</dbReference>
<dbReference type="InterPro" id="IPR020904">
    <property type="entry name" value="Sc_DH/Rdtase_CS"/>
</dbReference>